<dbReference type="KEGG" id="bpb:bpr_I2481"/>
<gene>
    <name evidence="1" type="ordered locus">bpr_I2481</name>
</gene>
<sequence length="64" mass="6896">MDKKQKLLDLIDKAGKGSIEAAEEIAVGYYKGSFGDKNPAKAKKWASYAAKHGSEVAQELLGKL</sequence>
<name>E0RVQ6_BUTPB</name>
<dbReference type="AlphaFoldDB" id="E0RVQ6"/>
<evidence type="ECO:0000313" key="1">
    <source>
        <dbReference type="EMBL" id="ADL35214.1"/>
    </source>
</evidence>
<dbReference type="Proteomes" id="UP000001299">
    <property type="component" value="Chromosome 1"/>
</dbReference>
<evidence type="ECO:0008006" key="3">
    <source>
        <dbReference type="Google" id="ProtNLM"/>
    </source>
</evidence>
<dbReference type="STRING" id="515622.bpr_I2481"/>
<dbReference type="RefSeq" id="WP_013281867.1">
    <property type="nucleotide sequence ID" value="NC_014387.1"/>
</dbReference>
<dbReference type="eggNOG" id="ENOG502ZTBX">
    <property type="taxonomic scope" value="Bacteria"/>
</dbReference>
<accession>E0RVQ6</accession>
<dbReference type="Gene3D" id="1.25.40.10">
    <property type="entry name" value="Tetratricopeptide repeat domain"/>
    <property type="match status" value="1"/>
</dbReference>
<dbReference type="HOGENOM" id="CLU_2859199_0_0_9"/>
<dbReference type="EMBL" id="CP001810">
    <property type="protein sequence ID" value="ADL35214.1"/>
    <property type="molecule type" value="Genomic_DNA"/>
</dbReference>
<dbReference type="InterPro" id="IPR011990">
    <property type="entry name" value="TPR-like_helical_dom_sf"/>
</dbReference>
<reference evidence="1 2" key="1">
    <citation type="journal article" date="2010" name="PLoS ONE">
        <title>The glycobiome of the rumen bacterium Butyrivibrio proteoclasticus B316(T) highlights adaptation to a polysaccharide-rich environment.</title>
        <authorList>
            <person name="Kelly W.J."/>
            <person name="Leahy S.C."/>
            <person name="Altermann E."/>
            <person name="Yeoman C.J."/>
            <person name="Dunne J.C."/>
            <person name="Kong Z."/>
            <person name="Pacheco D.M."/>
            <person name="Li D."/>
            <person name="Noel S.J."/>
            <person name="Moon C.D."/>
            <person name="Cookson A.L."/>
            <person name="Attwood G.T."/>
        </authorList>
    </citation>
    <scope>NUCLEOTIDE SEQUENCE [LARGE SCALE GENOMIC DNA]</scope>
    <source>
        <strain evidence="2">ATCC 51982 / DSM 14932 / B316</strain>
    </source>
</reference>
<protein>
    <recommendedName>
        <fullName evidence="3">Sel1 repeat-containing protein</fullName>
    </recommendedName>
</protein>
<keyword evidence="2" id="KW-1185">Reference proteome</keyword>
<evidence type="ECO:0000313" key="2">
    <source>
        <dbReference type="Proteomes" id="UP000001299"/>
    </source>
</evidence>
<dbReference type="SUPFAM" id="SSF81901">
    <property type="entry name" value="HCP-like"/>
    <property type="match status" value="1"/>
</dbReference>
<proteinExistence type="predicted"/>
<organism evidence="1 2">
    <name type="scientific">Butyrivibrio proteoclasticus (strain ATCC 51982 / DSM 14932 / B316)</name>
    <name type="common">Clostridium proteoclasticum</name>
    <dbReference type="NCBI Taxonomy" id="515622"/>
    <lineage>
        <taxon>Bacteria</taxon>
        <taxon>Bacillati</taxon>
        <taxon>Bacillota</taxon>
        <taxon>Clostridia</taxon>
        <taxon>Lachnospirales</taxon>
        <taxon>Lachnospiraceae</taxon>
        <taxon>Butyrivibrio</taxon>
    </lineage>
</organism>